<evidence type="ECO:0000313" key="7">
    <source>
        <dbReference type="Proteomes" id="UP001519287"/>
    </source>
</evidence>
<dbReference type="RefSeq" id="WP_209970184.1">
    <property type="nucleotide sequence ID" value="NZ_JAGGLB010000002.1"/>
</dbReference>
<protein>
    <submittedName>
        <fullName evidence="6">AcrR family transcriptional regulator</fullName>
    </submittedName>
</protein>
<accession>A0ABS4IQE7</accession>
<dbReference type="InterPro" id="IPR050109">
    <property type="entry name" value="HTH-type_TetR-like_transc_reg"/>
</dbReference>
<feature type="domain" description="HTH tetR-type" evidence="5">
    <location>
        <begin position="9"/>
        <end position="69"/>
    </location>
</feature>
<dbReference type="PRINTS" id="PR00455">
    <property type="entry name" value="HTHTETR"/>
</dbReference>
<sequence length="196" mass="22312">MRRNKKDTDETIHKLREVARHHFTQQGYADCSLEEIAKSAEVTRGAVYHHFGSKKGLFRAVLELVQSEVAQRLEEEAALSDDLWEQLYLGCRAFVTVATEPKNKRIMLVDGPAVLGWEEWRLLDEQQSMRLLHGQLELVQQHGYLKHIRLEAATHLLSGAMNEAALWLAQIPDAADAAEAMEDCLQTLRMLLNGIR</sequence>
<organism evidence="6 7">
    <name type="scientific">Paenibacillus eucommiae</name>
    <dbReference type="NCBI Taxonomy" id="1355755"/>
    <lineage>
        <taxon>Bacteria</taxon>
        <taxon>Bacillati</taxon>
        <taxon>Bacillota</taxon>
        <taxon>Bacilli</taxon>
        <taxon>Bacillales</taxon>
        <taxon>Paenibacillaceae</taxon>
        <taxon>Paenibacillus</taxon>
    </lineage>
</organism>
<dbReference type="Pfam" id="PF00440">
    <property type="entry name" value="TetR_N"/>
    <property type="match status" value="1"/>
</dbReference>
<keyword evidence="7" id="KW-1185">Reference proteome</keyword>
<evidence type="ECO:0000256" key="4">
    <source>
        <dbReference type="PROSITE-ProRule" id="PRU00335"/>
    </source>
</evidence>
<dbReference type="InterPro" id="IPR009057">
    <property type="entry name" value="Homeodomain-like_sf"/>
</dbReference>
<name>A0ABS4IQE7_9BACL</name>
<dbReference type="InterPro" id="IPR001647">
    <property type="entry name" value="HTH_TetR"/>
</dbReference>
<evidence type="ECO:0000259" key="5">
    <source>
        <dbReference type="PROSITE" id="PS50977"/>
    </source>
</evidence>
<dbReference type="PROSITE" id="PS50977">
    <property type="entry name" value="HTH_TETR_2"/>
    <property type="match status" value="1"/>
</dbReference>
<keyword evidence="3" id="KW-0804">Transcription</keyword>
<dbReference type="PROSITE" id="PS01081">
    <property type="entry name" value="HTH_TETR_1"/>
    <property type="match status" value="1"/>
</dbReference>
<dbReference type="PANTHER" id="PTHR30055">
    <property type="entry name" value="HTH-TYPE TRANSCRIPTIONAL REGULATOR RUTR"/>
    <property type="match status" value="1"/>
</dbReference>
<comment type="caution">
    <text evidence="6">The sequence shown here is derived from an EMBL/GenBank/DDBJ whole genome shotgun (WGS) entry which is preliminary data.</text>
</comment>
<dbReference type="EMBL" id="JAGGLB010000002">
    <property type="protein sequence ID" value="MBP1989365.1"/>
    <property type="molecule type" value="Genomic_DNA"/>
</dbReference>
<dbReference type="Proteomes" id="UP001519287">
    <property type="component" value="Unassembled WGS sequence"/>
</dbReference>
<feature type="DNA-binding region" description="H-T-H motif" evidence="4">
    <location>
        <begin position="32"/>
        <end position="51"/>
    </location>
</feature>
<proteinExistence type="predicted"/>
<dbReference type="Gene3D" id="1.10.357.10">
    <property type="entry name" value="Tetracycline Repressor, domain 2"/>
    <property type="match status" value="1"/>
</dbReference>
<keyword evidence="1" id="KW-0805">Transcription regulation</keyword>
<reference evidence="6 7" key="1">
    <citation type="submission" date="2021-03" db="EMBL/GenBank/DDBJ databases">
        <title>Genomic Encyclopedia of Type Strains, Phase IV (KMG-IV): sequencing the most valuable type-strain genomes for metagenomic binning, comparative biology and taxonomic classification.</title>
        <authorList>
            <person name="Goeker M."/>
        </authorList>
    </citation>
    <scope>NUCLEOTIDE SEQUENCE [LARGE SCALE GENOMIC DNA]</scope>
    <source>
        <strain evidence="6 7">DSM 26048</strain>
    </source>
</reference>
<evidence type="ECO:0000256" key="1">
    <source>
        <dbReference type="ARBA" id="ARBA00023015"/>
    </source>
</evidence>
<dbReference type="PANTHER" id="PTHR30055:SF234">
    <property type="entry name" value="HTH-TYPE TRANSCRIPTIONAL REGULATOR BETI"/>
    <property type="match status" value="1"/>
</dbReference>
<dbReference type="Pfam" id="PF21351">
    <property type="entry name" value="TetR_C_41"/>
    <property type="match status" value="1"/>
</dbReference>
<gene>
    <name evidence="6" type="ORF">J2Z66_000960</name>
</gene>
<keyword evidence="2 4" id="KW-0238">DNA-binding</keyword>
<evidence type="ECO:0000256" key="3">
    <source>
        <dbReference type="ARBA" id="ARBA00023163"/>
    </source>
</evidence>
<dbReference type="InterPro" id="IPR049484">
    <property type="entry name" value="Rv0078-like_C"/>
</dbReference>
<dbReference type="InterPro" id="IPR023772">
    <property type="entry name" value="DNA-bd_HTH_TetR-type_CS"/>
</dbReference>
<evidence type="ECO:0000256" key="2">
    <source>
        <dbReference type="ARBA" id="ARBA00023125"/>
    </source>
</evidence>
<dbReference type="SUPFAM" id="SSF46689">
    <property type="entry name" value="Homeodomain-like"/>
    <property type="match status" value="1"/>
</dbReference>
<evidence type="ECO:0000313" key="6">
    <source>
        <dbReference type="EMBL" id="MBP1989365.1"/>
    </source>
</evidence>